<feature type="region of interest" description="Disordered" evidence="5">
    <location>
        <begin position="386"/>
        <end position="556"/>
    </location>
</feature>
<feature type="region of interest" description="Disordered" evidence="5">
    <location>
        <begin position="189"/>
        <end position="354"/>
    </location>
</feature>
<reference evidence="8" key="1">
    <citation type="submission" date="2025-08" db="UniProtKB">
        <authorList>
            <consortium name="Ensembl"/>
        </authorList>
    </citation>
    <scope>IDENTIFICATION</scope>
</reference>
<dbReference type="Pfam" id="PF15949">
    <property type="entry name" value="DUF4757"/>
    <property type="match status" value="2"/>
</dbReference>
<organism evidence="8 9">
    <name type="scientific">Paramormyrops kingsleyae</name>
    <dbReference type="NCBI Taxonomy" id="1676925"/>
    <lineage>
        <taxon>Eukaryota</taxon>
        <taxon>Metazoa</taxon>
        <taxon>Chordata</taxon>
        <taxon>Craniata</taxon>
        <taxon>Vertebrata</taxon>
        <taxon>Euteleostomi</taxon>
        <taxon>Actinopterygii</taxon>
        <taxon>Neopterygii</taxon>
        <taxon>Teleostei</taxon>
        <taxon>Osteoglossocephala</taxon>
        <taxon>Osteoglossomorpha</taxon>
        <taxon>Osteoglossiformes</taxon>
        <taxon>Mormyridae</taxon>
        <taxon>Paramormyrops</taxon>
    </lineage>
</organism>
<feature type="compositionally biased region" description="Basic and acidic residues" evidence="5">
    <location>
        <begin position="402"/>
        <end position="419"/>
    </location>
</feature>
<feature type="compositionally biased region" description="Low complexity" evidence="5">
    <location>
        <begin position="1695"/>
        <end position="1708"/>
    </location>
</feature>
<feature type="compositionally biased region" description="Polar residues" evidence="5">
    <location>
        <begin position="1773"/>
        <end position="1800"/>
    </location>
</feature>
<dbReference type="SMART" id="SM00033">
    <property type="entry name" value="CH"/>
    <property type="match status" value="1"/>
</dbReference>
<dbReference type="PROSITE" id="PS00478">
    <property type="entry name" value="LIM_DOMAIN_1"/>
    <property type="match status" value="1"/>
</dbReference>
<evidence type="ECO:0000313" key="9">
    <source>
        <dbReference type="Proteomes" id="UP000261540"/>
    </source>
</evidence>
<feature type="compositionally biased region" description="Basic and acidic residues" evidence="5">
    <location>
        <begin position="233"/>
        <end position="256"/>
    </location>
</feature>
<feature type="compositionally biased region" description="Polar residues" evidence="5">
    <location>
        <begin position="1084"/>
        <end position="1098"/>
    </location>
</feature>
<dbReference type="GO" id="GO:0080090">
    <property type="term" value="P:regulation of primary metabolic process"/>
    <property type="evidence" value="ECO:0007669"/>
    <property type="project" value="UniProtKB-ARBA"/>
</dbReference>
<keyword evidence="2 4" id="KW-0862">Zinc</keyword>
<feature type="region of interest" description="Disordered" evidence="5">
    <location>
        <begin position="1478"/>
        <end position="1624"/>
    </location>
</feature>
<dbReference type="SUPFAM" id="SSF47576">
    <property type="entry name" value="Calponin-homology domain, CH-domain"/>
    <property type="match status" value="1"/>
</dbReference>
<feature type="compositionally biased region" description="Polar residues" evidence="5">
    <location>
        <begin position="1824"/>
        <end position="1835"/>
    </location>
</feature>
<dbReference type="PANTHER" id="PTHR15551">
    <property type="entry name" value="LIM DOMAIN ONLY 7"/>
    <property type="match status" value="1"/>
</dbReference>
<dbReference type="PROSITE" id="PS50021">
    <property type="entry name" value="CH"/>
    <property type="match status" value="1"/>
</dbReference>
<dbReference type="SMART" id="SM00132">
    <property type="entry name" value="LIM"/>
    <property type="match status" value="1"/>
</dbReference>
<feature type="compositionally biased region" description="Polar residues" evidence="5">
    <location>
        <begin position="1"/>
        <end position="21"/>
    </location>
</feature>
<keyword evidence="1 4" id="KW-0479">Metal-binding</keyword>
<evidence type="ECO:0000256" key="3">
    <source>
        <dbReference type="ARBA" id="ARBA00023038"/>
    </source>
</evidence>
<feature type="compositionally biased region" description="Basic and acidic residues" evidence="5">
    <location>
        <begin position="1729"/>
        <end position="1742"/>
    </location>
</feature>
<feature type="domain" description="Calponin-homology (CH)" evidence="6">
    <location>
        <begin position="25"/>
        <end position="142"/>
    </location>
</feature>
<protein>
    <submittedName>
        <fullName evidence="8">LIM and calponin homology domains 1</fullName>
    </submittedName>
</protein>
<feature type="region of interest" description="Disordered" evidence="5">
    <location>
        <begin position="1694"/>
        <end position="1871"/>
    </location>
</feature>
<dbReference type="InterPro" id="IPR036872">
    <property type="entry name" value="CH_dom_sf"/>
</dbReference>
<dbReference type="GO" id="GO:0001725">
    <property type="term" value="C:stress fiber"/>
    <property type="evidence" value="ECO:0007669"/>
    <property type="project" value="TreeGrafter"/>
</dbReference>
<feature type="compositionally biased region" description="Basic and acidic residues" evidence="5">
    <location>
        <begin position="1237"/>
        <end position="1257"/>
    </location>
</feature>
<dbReference type="FunFam" id="1.10.418.10:FF:000038">
    <property type="entry name" value="LIM and calponin homology domains-containing protein 1"/>
    <property type="match status" value="1"/>
</dbReference>
<evidence type="ECO:0000259" key="6">
    <source>
        <dbReference type="PROSITE" id="PS50021"/>
    </source>
</evidence>
<dbReference type="InterPro" id="IPR001715">
    <property type="entry name" value="CH_dom"/>
</dbReference>
<evidence type="ECO:0000256" key="1">
    <source>
        <dbReference type="ARBA" id="ARBA00022723"/>
    </source>
</evidence>
<proteinExistence type="predicted"/>
<dbReference type="Gene3D" id="2.10.110.10">
    <property type="entry name" value="Cysteine Rich Protein"/>
    <property type="match status" value="1"/>
</dbReference>
<feature type="compositionally biased region" description="Basic and acidic residues" evidence="5">
    <location>
        <begin position="953"/>
        <end position="966"/>
    </location>
</feature>
<feature type="compositionally biased region" description="Pro residues" evidence="5">
    <location>
        <begin position="1596"/>
        <end position="1606"/>
    </location>
</feature>
<feature type="compositionally biased region" description="Low complexity" evidence="5">
    <location>
        <begin position="1558"/>
        <end position="1573"/>
    </location>
</feature>
<feature type="compositionally biased region" description="Polar residues" evidence="5">
    <location>
        <begin position="486"/>
        <end position="495"/>
    </location>
</feature>
<reference evidence="8" key="2">
    <citation type="submission" date="2025-09" db="UniProtKB">
        <authorList>
            <consortium name="Ensembl"/>
        </authorList>
    </citation>
    <scope>IDENTIFICATION</scope>
</reference>
<evidence type="ECO:0000256" key="5">
    <source>
        <dbReference type="SAM" id="MobiDB-lite"/>
    </source>
</evidence>
<dbReference type="Pfam" id="PF00412">
    <property type="entry name" value="LIM"/>
    <property type="match status" value="1"/>
</dbReference>
<dbReference type="GO" id="GO:0051496">
    <property type="term" value="P:positive regulation of stress fiber assembly"/>
    <property type="evidence" value="ECO:0007669"/>
    <property type="project" value="TreeGrafter"/>
</dbReference>
<feature type="compositionally biased region" description="Polar residues" evidence="5">
    <location>
        <begin position="273"/>
        <end position="282"/>
    </location>
</feature>
<evidence type="ECO:0000256" key="2">
    <source>
        <dbReference type="ARBA" id="ARBA00022833"/>
    </source>
</evidence>
<feature type="compositionally biased region" description="Basic and acidic residues" evidence="5">
    <location>
        <begin position="604"/>
        <end position="613"/>
    </location>
</feature>
<feature type="compositionally biased region" description="Polar residues" evidence="5">
    <location>
        <begin position="1323"/>
        <end position="1338"/>
    </location>
</feature>
<evidence type="ECO:0000259" key="7">
    <source>
        <dbReference type="PROSITE" id="PS50023"/>
    </source>
</evidence>
<feature type="compositionally biased region" description="Basic and acidic residues" evidence="5">
    <location>
        <begin position="1579"/>
        <end position="1595"/>
    </location>
</feature>
<feature type="region of interest" description="Disordered" evidence="5">
    <location>
        <begin position="689"/>
        <end position="716"/>
    </location>
</feature>
<feature type="region of interest" description="Disordered" evidence="5">
    <location>
        <begin position="1041"/>
        <end position="1136"/>
    </location>
</feature>
<feature type="region of interest" description="Disordered" evidence="5">
    <location>
        <begin position="1397"/>
        <end position="1457"/>
    </location>
</feature>
<dbReference type="PROSITE" id="PS50023">
    <property type="entry name" value="LIM_DOMAIN_2"/>
    <property type="match status" value="1"/>
</dbReference>
<dbReference type="CDD" id="cd08368">
    <property type="entry name" value="LIM"/>
    <property type="match status" value="1"/>
</dbReference>
<feature type="region of interest" description="Disordered" evidence="5">
    <location>
        <begin position="1"/>
        <end position="25"/>
    </location>
</feature>
<feature type="region of interest" description="Disordered" evidence="5">
    <location>
        <begin position="1224"/>
        <end position="1257"/>
    </location>
</feature>
<feature type="compositionally biased region" description="Basic and acidic residues" evidence="5">
    <location>
        <begin position="426"/>
        <end position="440"/>
    </location>
</feature>
<keyword evidence="3 4" id="KW-0440">LIM domain</keyword>
<feature type="compositionally biased region" description="Basic and acidic residues" evidence="5">
    <location>
        <begin position="885"/>
        <end position="919"/>
    </location>
</feature>
<feature type="compositionally biased region" description="Low complexity" evidence="5">
    <location>
        <begin position="1339"/>
        <end position="1353"/>
    </location>
</feature>
<feature type="region of interest" description="Disordered" evidence="5">
    <location>
        <begin position="736"/>
        <end position="755"/>
    </location>
</feature>
<keyword evidence="9" id="KW-1185">Reference proteome</keyword>
<dbReference type="PANTHER" id="PTHR15551:SF3">
    <property type="entry name" value="LIM AND CALPONIN HOMOLOGY DOMAINS-CONTAINING PROTEIN 1"/>
    <property type="match status" value="1"/>
</dbReference>
<dbReference type="Proteomes" id="UP000261540">
    <property type="component" value="Unplaced"/>
</dbReference>
<dbReference type="CDD" id="cd21278">
    <property type="entry name" value="CH_LIMCH1"/>
    <property type="match status" value="1"/>
</dbReference>
<feature type="domain" description="LIM zinc-binding" evidence="7">
    <location>
        <begin position="1874"/>
        <end position="1940"/>
    </location>
</feature>
<accession>A0A3B3RSV6</accession>
<dbReference type="GeneTree" id="ENSGT00950000183159"/>
<dbReference type="GO" id="GO:0032034">
    <property type="term" value="F:myosin II head/neck binding"/>
    <property type="evidence" value="ECO:0007669"/>
    <property type="project" value="TreeGrafter"/>
</dbReference>
<dbReference type="GO" id="GO:0051893">
    <property type="term" value="P:regulation of focal adhesion assembly"/>
    <property type="evidence" value="ECO:0007669"/>
    <property type="project" value="TreeGrafter"/>
</dbReference>
<feature type="compositionally biased region" description="Low complexity" evidence="5">
    <location>
        <begin position="513"/>
        <end position="524"/>
    </location>
</feature>
<dbReference type="Gene3D" id="1.10.418.10">
    <property type="entry name" value="Calponin-like domain"/>
    <property type="match status" value="1"/>
</dbReference>
<feature type="compositionally biased region" description="Polar residues" evidence="5">
    <location>
        <begin position="1744"/>
        <end position="1759"/>
    </location>
</feature>
<feature type="compositionally biased region" description="Pro residues" evidence="5">
    <location>
        <begin position="1303"/>
        <end position="1319"/>
    </location>
</feature>
<dbReference type="InterPro" id="IPR001781">
    <property type="entry name" value="Znf_LIM"/>
</dbReference>
<dbReference type="Ensembl" id="ENSPKIT00000001539.1">
    <property type="protein sequence ID" value="ENSPKIP00000020915.1"/>
    <property type="gene ID" value="ENSPKIG00000005460.1"/>
</dbReference>
<evidence type="ECO:0000256" key="4">
    <source>
        <dbReference type="PROSITE-ProRule" id="PRU00125"/>
    </source>
</evidence>
<feature type="compositionally biased region" description="Low complexity" evidence="5">
    <location>
        <begin position="1760"/>
        <end position="1772"/>
    </location>
</feature>
<dbReference type="FunFam" id="2.10.110.10:FF:000041">
    <property type="entry name" value="LIM and calponin homology domains 1"/>
    <property type="match status" value="1"/>
</dbReference>
<dbReference type="GO" id="GO:0010604">
    <property type="term" value="P:positive regulation of macromolecule metabolic process"/>
    <property type="evidence" value="ECO:0007669"/>
    <property type="project" value="UniProtKB-ARBA"/>
</dbReference>
<feature type="compositionally biased region" description="Acidic residues" evidence="5">
    <location>
        <begin position="1531"/>
        <end position="1548"/>
    </location>
</feature>
<feature type="region of interest" description="Disordered" evidence="5">
    <location>
        <begin position="568"/>
        <end position="651"/>
    </location>
</feature>
<feature type="compositionally biased region" description="Basic and acidic residues" evidence="5">
    <location>
        <begin position="1439"/>
        <end position="1449"/>
    </location>
</feature>
<dbReference type="InterPro" id="IPR031865">
    <property type="entry name" value="DUF4757"/>
</dbReference>
<evidence type="ECO:0000313" key="8">
    <source>
        <dbReference type="Ensembl" id="ENSPKIP00000020915.1"/>
    </source>
</evidence>
<feature type="compositionally biased region" description="Polar residues" evidence="5">
    <location>
        <begin position="640"/>
        <end position="651"/>
    </location>
</feature>
<sequence length="1946" mass="214618">MASPISQTERDLQQNQLQPSESAPEAAFQEAQKWIEAVTGRRFGDKDFRSGLENGILLCELLSSIKPGLVKKINRLPTPIAGLDNLTLFLRGCEELGLKGSQLFDPGDLQDTSIRANPKGSDCNRKLKNVLITIYWLGKAANSCTTYNGPTLDLKEFEGLLSQMRKEAEDMESPKRNVRDSGYIDCWDSERSDSLSPPRHGRDDSFDSLDSFGSRSQQTPSPDVVIRGSSDGRGSDSETDAPHRKLPDMRKDDMLARRTSYNEPRTMVPFNQYLPNKSNQSAYVPASLRKKRPEREDSRKSWSTATSPIGGERPFSHPETIQEEGLQPEDGEDRTRAPLKTVMGGGVTCLAPPLWDGKDEQEIKKLERLEKAGIRVLPAAVRYSSSKLTGKEAPRGPTPDIILRKDNDFSRMQQEHESDSGEEEEAERRLPDLEKDDLASRRARMSRGTPRVRHQFLPSTCSSQDRERWERIRRSSQQAALEREQQQVLSETEVSSGLEPSAIAPKEIPPVQPQQQEGQGVSPQALPNALKDDLARRRAHSGPPPQRENLSAFMQASITQSDLEKWERLKMTVETSETEAPPRDSSFGMIARKESSLVPEEWEEQRKEAEHGGSPHAVPSVQKDDLARRRAQSSLLSQRDTPQSCFQASITPSDLEKWDRLKMTVETSEAPSAPVCQACLEKSWQPPAIQAETAARDDLASRRSRAHQRPAASRQRFVHFGPVTEIDQKCWEKLSIARPGEEEQEAEAGAGPGNESLTLRRLLSAAAVATPTIGLGSQLTERAASGLSGGGAAHLPMLPELVQRENDALDQRLAQYKRQEEEEEEEEMGERLPDLEKDDMLARRTKVFHKSTSSPAYNRFLPLPRSKVQAPREGALSSPKALGKTIDDPAGRGESPKEEVIPDRPKDGKELRPVLRHQEPQGLVDAVSHSDQDIAVPVSATVKSSDEEECEEERPLPDLEKDDMHARRTGTFQKAAGPAFNSFLPVPGSVRHKSAPVSAAVGSTYSKPVEQGNIPPSESLSITYSAETQQAPPAAITVPLILAGKPGGGPEKSLQPPREIEGEEAGEDRKLTSLPVKAGVDDMWSQQSHTPPKRTSPSPACYLLTPESLQGASGRAEAEGEELPWGPSGLDDEMPPIFSHRAASVSDDPESVSMIDMRCEEEAILQPYSQARCELMQNQYNKLREEEDHWQDDLARWKNRRRSASQDLIKKEEERKMMEKLMTVDGAQGHRRKSVKTYKEIVEEKERREQELHEAYRRARTPEEAAAVLQHYALRFTISEAVLERLQLPKQADPGTPSAEPSAPSPLPQPATPDLPPGPMKNLRQQSAPVPKFTSTVEATVVGVTQTPTTAAAPPHPPTRMALPKTVPLLAPKPYITPRSSQTGLRSIKADGIVRVNGETGEVSSRLENSRGRAKDNGASPVKEAASLPQAPPSTFSSPKKEPGDEMGGKDVGLGARVEPPAVQEAACVTCLGEPEQATPPALTEVEATPIRPTSLPTDLQRESVVSETAEVGSADTQEREPAAAQQPLTGDEEQDAASAEQEAEEEGPPARMERGCTVTTTILTELTQTQILPSNMPETKRAGDEEACSPRRAEAPPPSTQPPCEAPASDDQEKDLVNIPTPVLSLPKRVDHWSWDPDEERRRQERWQQEQERMLQEKYQREQEKLKQEWERAQKEVEEEERKYHEEERKILEETVTPLTPGLPTLPSFFGDSTAPPSPQNTIVRSLADWERKQELLEKQAMEPQQDNNMAQDAGTRNGSSPTPQSTGQTTAITPSLQNGQQAPLDPSQSSVPQLQFIQDASWASKRPEAQQQDEVFKKTASLDRNWSSQQAQSGGMKRSGSCENVGTNPSMSSPFSSATQPPSPNRSVSGKKLCSSCAHPLGKGAAMIIETLGLYFHIQCFKCGICKGQLGDTSTGTDVRIRNGLLNCHDCYIKSRAAGQPTTL</sequence>
<feature type="compositionally biased region" description="Basic and acidic residues" evidence="5">
    <location>
        <begin position="464"/>
        <end position="473"/>
    </location>
</feature>
<feature type="compositionally biased region" description="Basic and acidic residues" evidence="5">
    <location>
        <begin position="829"/>
        <end position="842"/>
    </location>
</feature>
<dbReference type="Pfam" id="PF00307">
    <property type="entry name" value="CH"/>
    <property type="match status" value="1"/>
</dbReference>
<feature type="compositionally biased region" description="Basic residues" evidence="5">
    <location>
        <begin position="441"/>
        <end position="454"/>
    </location>
</feature>
<name>A0A3B3RSV6_9TELE</name>
<feature type="region of interest" description="Disordered" evidence="5">
    <location>
        <begin position="1291"/>
        <end position="1365"/>
    </location>
</feature>
<feature type="region of interest" description="Disordered" evidence="5">
    <location>
        <begin position="815"/>
        <end position="1018"/>
    </location>
</feature>
<feature type="compositionally biased region" description="Polar residues" evidence="5">
    <location>
        <begin position="1843"/>
        <end position="1870"/>
    </location>
</feature>
<dbReference type="GO" id="GO:0046872">
    <property type="term" value="F:metal ion binding"/>
    <property type="evidence" value="ECO:0007669"/>
    <property type="project" value="UniProtKB-KW"/>
</dbReference>